<dbReference type="InterPro" id="IPR010431">
    <property type="entry name" value="Fascin"/>
</dbReference>
<dbReference type="Proteomes" id="UP000838756">
    <property type="component" value="Unassembled WGS sequence"/>
</dbReference>
<dbReference type="AlphaFoldDB" id="A0A8S4RHA4"/>
<evidence type="ECO:0000256" key="4">
    <source>
        <dbReference type="ARBA" id="ARBA00023203"/>
    </source>
</evidence>
<evidence type="ECO:0000256" key="6">
    <source>
        <dbReference type="PIRNR" id="PIRNR005682"/>
    </source>
</evidence>
<feature type="domain" description="Fascin-like" evidence="7">
    <location>
        <begin position="202"/>
        <end position="250"/>
    </location>
</feature>
<comment type="caution">
    <text evidence="8">The sequence shown here is derived from an EMBL/GenBank/DDBJ whole genome shotgun (WGS) entry which is preliminary data.</text>
</comment>
<keyword evidence="9" id="KW-1185">Reference proteome</keyword>
<dbReference type="PIRSF" id="PIRSF005682">
    <property type="entry name" value="Fascin"/>
    <property type="match status" value="1"/>
</dbReference>
<evidence type="ECO:0000259" key="7">
    <source>
        <dbReference type="Pfam" id="PF06268"/>
    </source>
</evidence>
<dbReference type="CDD" id="cd23355">
    <property type="entry name" value="beta-trefoil_singed_rpt3"/>
    <property type="match status" value="1"/>
</dbReference>
<keyword evidence="4 6" id="KW-0009">Actin-binding</keyword>
<dbReference type="PANTHER" id="PTHR10551:SF9">
    <property type="entry name" value="FASCIN-2"/>
    <property type="match status" value="1"/>
</dbReference>
<dbReference type="GO" id="GO:0005737">
    <property type="term" value="C:cytoplasm"/>
    <property type="evidence" value="ECO:0007669"/>
    <property type="project" value="TreeGrafter"/>
</dbReference>
<sequence length="494" mass="55073">MMRSFSKKNRLFRMQVFFRDLRDCTSLVVCLVKRKDTMNGLNGHSNGDMNGAGDIITQNQQRGWWTIGLINSRYRYLTAETFGFKINANGTSLKKKQIWTLEPASGNANDSMIFLRSHLDKYLAVDSFGNVTCEAEEKEPGSKFQISVSDDGTGRWALRNVERGYFLGSSSDKLTCTAKVPGDAELWHVHLAARPQLLDACSGECLFSAEYHAGALALRDGAGAYLAPIGSKAVLKTRSTAVTRDELFSLEDSLPQAAFIAALNEKYVSVKQGVDVTANQDEISSHETFQLEFDWGTKRWYIRTMQDRYWTLETGGGIQASGDNKSSNALFELDWQGDGAVAFRANNGKYLMTKRSGHLYANADAIDDNCKYYFYLINRPILVLKCDQGFVGPKGVRLELQPLTRSWLERVRKTAAARRTSPHVPAGQNGKYWHADSEAVTCDSDSPQPFHLELREPTRLAIRAAAPPLYLAAAKNGNFRLASPDLAAATHWEY</sequence>
<dbReference type="GO" id="GO:0015629">
    <property type="term" value="C:actin cytoskeleton"/>
    <property type="evidence" value="ECO:0007669"/>
    <property type="project" value="TreeGrafter"/>
</dbReference>
<dbReference type="CDD" id="cd23347">
    <property type="entry name" value="beta-trefoil_singed_rpt1"/>
    <property type="match status" value="1"/>
</dbReference>
<proteinExistence type="inferred from homology"/>
<gene>
    <name evidence="8" type="primary">jg21255</name>
    <name evidence="8" type="ORF">PAEG_LOCUS13870</name>
</gene>
<accession>A0A8S4RHA4</accession>
<dbReference type="InterPro" id="IPR022768">
    <property type="entry name" value="Fascin-like_dom"/>
</dbReference>
<dbReference type="GO" id="GO:0051015">
    <property type="term" value="F:actin filament binding"/>
    <property type="evidence" value="ECO:0007669"/>
    <property type="project" value="InterPro"/>
</dbReference>
<dbReference type="Pfam" id="PF06268">
    <property type="entry name" value="Fascin"/>
    <property type="match status" value="3"/>
</dbReference>
<evidence type="ECO:0000313" key="9">
    <source>
        <dbReference type="Proteomes" id="UP000838756"/>
    </source>
</evidence>
<dbReference type="PANTHER" id="PTHR10551">
    <property type="entry name" value="FASCIN"/>
    <property type="match status" value="1"/>
</dbReference>
<comment type="similarity">
    <text evidence="2 6">Belongs to the fascin family.</text>
</comment>
<reference evidence="8" key="1">
    <citation type="submission" date="2022-03" db="EMBL/GenBank/DDBJ databases">
        <authorList>
            <person name="Lindestad O."/>
        </authorList>
    </citation>
    <scope>NUCLEOTIDE SEQUENCE</scope>
</reference>
<evidence type="ECO:0000256" key="5">
    <source>
        <dbReference type="ARBA" id="ARBA00023212"/>
    </source>
</evidence>
<keyword evidence="3 6" id="KW-0963">Cytoplasm</keyword>
<dbReference type="OrthoDB" id="10259868at2759"/>
<evidence type="ECO:0000256" key="2">
    <source>
        <dbReference type="ARBA" id="ARBA00007415"/>
    </source>
</evidence>
<protein>
    <recommendedName>
        <fullName evidence="6">Fascin</fullName>
    </recommendedName>
</protein>
<dbReference type="InterPro" id="IPR008999">
    <property type="entry name" value="Actin-crosslinking"/>
</dbReference>
<name>A0A8S4RHA4_9NEOP</name>
<dbReference type="GO" id="GO:0007163">
    <property type="term" value="P:establishment or maintenance of cell polarity"/>
    <property type="evidence" value="ECO:0007669"/>
    <property type="project" value="TreeGrafter"/>
</dbReference>
<organism evidence="8 9">
    <name type="scientific">Pararge aegeria aegeria</name>
    <dbReference type="NCBI Taxonomy" id="348720"/>
    <lineage>
        <taxon>Eukaryota</taxon>
        <taxon>Metazoa</taxon>
        <taxon>Ecdysozoa</taxon>
        <taxon>Arthropoda</taxon>
        <taxon>Hexapoda</taxon>
        <taxon>Insecta</taxon>
        <taxon>Pterygota</taxon>
        <taxon>Neoptera</taxon>
        <taxon>Endopterygota</taxon>
        <taxon>Lepidoptera</taxon>
        <taxon>Glossata</taxon>
        <taxon>Ditrysia</taxon>
        <taxon>Papilionoidea</taxon>
        <taxon>Nymphalidae</taxon>
        <taxon>Satyrinae</taxon>
        <taxon>Satyrini</taxon>
        <taxon>Parargina</taxon>
        <taxon>Pararge</taxon>
    </lineage>
</organism>
<dbReference type="GO" id="GO:0016477">
    <property type="term" value="P:cell migration"/>
    <property type="evidence" value="ECO:0007669"/>
    <property type="project" value="TreeGrafter"/>
</dbReference>
<evidence type="ECO:0000256" key="3">
    <source>
        <dbReference type="ARBA" id="ARBA00022490"/>
    </source>
</evidence>
<evidence type="ECO:0000313" key="8">
    <source>
        <dbReference type="EMBL" id="CAH2236495.1"/>
    </source>
</evidence>
<dbReference type="GO" id="GO:0030674">
    <property type="term" value="F:protein-macromolecule adaptor activity"/>
    <property type="evidence" value="ECO:0007669"/>
    <property type="project" value="InterPro"/>
</dbReference>
<keyword evidence="5 6" id="KW-0206">Cytoskeleton</keyword>
<dbReference type="EMBL" id="CAKXAJ010025208">
    <property type="protein sequence ID" value="CAH2236495.1"/>
    <property type="molecule type" value="Genomic_DNA"/>
</dbReference>
<comment type="subcellular location">
    <subcellularLocation>
        <location evidence="1 6">Cytoplasm</location>
        <location evidence="1 6">Cytoskeleton</location>
    </subcellularLocation>
</comment>
<dbReference type="GO" id="GO:0051017">
    <property type="term" value="P:actin filament bundle assembly"/>
    <property type="evidence" value="ECO:0007669"/>
    <property type="project" value="TreeGrafter"/>
</dbReference>
<feature type="domain" description="Fascin-like" evidence="7">
    <location>
        <begin position="75"/>
        <end position="189"/>
    </location>
</feature>
<dbReference type="InterPro" id="IPR024703">
    <property type="entry name" value="Fascin_metazoans"/>
</dbReference>
<dbReference type="SUPFAM" id="SSF50405">
    <property type="entry name" value="Actin-crosslinking proteins"/>
    <property type="match status" value="4"/>
</dbReference>
<dbReference type="FunFam" id="2.80.10.50:FF:000010">
    <property type="entry name" value="Fascin"/>
    <property type="match status" value="1"/>
</dbReference>
<evidence type="ECO:0000256" key="1">
    <source>
        <dbReference type="ARBA" id="ARBA00004245"/>
    </source>
</evidence>
<dbReference type="FunFam" id="2.80.10.50:FF:000008">
    <property type="entry name" value="Fascin"/>
    <property type="match status" value="1"/>
</dbReference>
<feature type="domain" description="Fascin-like" evidence="7">
    <location>
        <begin position="264"/>
        <end position="369"/>
    </location>
</feature>
<dbReference type="Gene3D" id="2.80.10.50">
    <property type="match status" value="4"/>
</dbReference>